<keyword evidence="1" id="KW-0547">Nucleotide-binding</keyword>
<evidence type="ECO:0000313" key="2">
    <source>
        <dbReference type="Proteomes" id="UP000188243"/>
    </source>
</evidence>
<dbReference type="EMBL" id="CP019628">
    <property type="protein sequence ID" value="AQQ01579.1"/>
    <property type="molecule type" value="Genomic_DNA"/>
</dbReference>
<dbReference type="Gene3D" id="1.25.40.10">
    <property type="entry name" value="Tetratricopeptide repeat domain"/>
    <property type="match status" value="1"/>
</dbReference>
<name>A0A1Q2H2H8_9GAMM</name>
<reference evidence="1 2" key="1">
    <citation type="submission" date="2017-02" db="EMBL/GenBank/DDBJ databases">
        <title>Complete genome sequence of the cold-active Pseudoalteromonas aliena strain EH1 isolated from Arctic seawater.</title>
        <authorList>
            <person name="Kim E."/>
            <person name="Heo E."/>
            <person name="Kim H."/>
            <person name="Kim D."/>
        </authorList>
    </citation>
    <scope>NUCLEOTIDE SEQUENCE [LARGE SCALE GENOMIC DNA]</scope>
    <source>
        <strain evidence="1 2">EH1</strain>
    </source>
</reference>
<dbReference type="STRING" id="247523.B0W48_18405"/>
<keyword evidence="1" id="KW-0378">Hydrolase</keyword>
<keyword evidence="1" id="KW-0347">Helicase</keyword>
<dbReference type="InterPro" id="IPR011990">
    <property type="entry name" value="TPR-like_helical_dom_sf"/>
</dbReference>
<dbReference type="SUPFAM" id="SSF48452">
    <property type="entry name" value="TPR-like"/>
    <property type="match status" value="1"/>
</dbReference>
<dbReference type="AlphaFoldDB" id="A0A1Q2H2H8"/>
<gene>
    <name evidence="1" type="ORF">B0W48_18405</name>
</gene>
<protein>
    <submittedName>
        <fullName evidence="1">Replicative DNA helicase</fullName>
    </submittedName>
</protein>
<accession>A0A1Q2H2H8</accession>
<organism evidence="1 2">
    <name type="scientific">Pseudoalteromonas aliena</name>
    <dbReference type="NCBI Taxonomy" id="247523"/>
    <lineage>
        <taxon>Bacteria</taxon>
        <taxon>Pseudomonadati</taxon>
        <taxon>Pseudomonadota</taxon>
        <taxon>Gammaproteobacteria</taxon>
        <taxon>Alteromonadales</taxon>
        <taxon>Pseudoalteromonadaceae</taxon>
        <taxon>Pseudoalteromonas</taxon>
    </lineage>
</organism>
<dbReference type="RefSeq" id="WP_077538212.1">
    <property type="nucleotide sequence ID" value="NZ_CANLYY010000009.1"/>
</dbReference>
<keyword evidence="1" id="KW-0067">ATP-binding</keyword>
<dbReference type="GO" id="GO:0004386">
    <property type="term" value="F:helicase activity"/>
    <property type="evidence" value="ECO:0007669"/>
    <property type="project" value="UniProtKB-KW"/>
</dbReference>
<sequence>MMNTKVYKAVHDLAEELMAAANKNDTKKFELLYGQLKAICIENENTPKDHPVQWETLADFTEELEEAIVGYEKALEKSIAINDKDHMSSVAFSMATLQLELGQKDEAIKNLQDAKVSANKIADKELKAEIHDLLESLVEEEG</sequence>
<evidence type="ECO:0000313" key="1">
    <source>
        <dbReference type="EMBL" id="AQQ01579.1"/>
    </source>
</evidence>
<dbReference type="KEGG" id="paln:B0W48_18405"/>
<dbReference type="Proteomes" id="UP000188243">
    <property type="component" value="Chromosome"/>
</dbReference>
<proteinExistence type="predicted"/>